<evidence type="ECO:0000313" key="1">
    <source>
        <dbReference type="EMBL" id="SHF86692.1"/>
    </source>
</evidence>
<name>A0A0B5X3T2_HEYCO</name>
<dbReference type="RefSeq" id="WP_029142850.1">
    <property type="nucleotide sequence ID" value="NZ_ALAS01000214.1"/>
</dbReference>
<gene>
    <name evidence="1" type="ORF">SAMN02745208_02808</name>
</gene>
<accession>A0A0B5X3T2</accession>
<dbReference type="KEGG" id="bcoa:BF29_2537"/>
<dbReference type="KEGG" id="bcoa:BF29_2614"/>
<dbReference type="GeneID" id="29815032"/>
<organism evidence="1 2">
    <name type="scientific">Heyndrickxia coagulans DSM 1 = ATCC 7050</name>
    <dbReference type="NCBI Taxonomy" id="1121088"/>
    <lineage>
        <taxon>Bacteria</taxon>
        <taxon>Bacillati</taxon>
        <taxon>Bacillota</taxon>
        <taxon>Bacilli</taxon>
        <taxon>Bacillales</taxon>
        <taxon>Bacillaceae</taxon>
        <taxon>Heyndrickxia</taxon>
    </lineage>
</organism>
<dbReference type="EMBL" id="FQUB01000082">
    <property type="protein sequence ID" value="SHF86692.1"/>
    <property type="molecule type" value="Genomic_DNA"/>
</dbReference>
<evidence type="ECO:0000313" key="2">
    <source>
        <dbReference type="Proteomes" id="UP000184029"/>
    </source>
</evidence>
<sequence>MKYIDQDFYSNEYGGTTIPPDKFTEIANAAERVIDQATFFRMSQLDFSKLSNRIQWLVKMAISAQIEYFYELGSHTEAGMQTVQSASIGGFSYANPQMDSNKNIMLSETAIMYLTQTGLMYSGVNVY</sequence>
<proteinExistence type="predicted"/>
<comment type="caution">
    <text evidence="1">The sequence shown here is derived from an EMBL/GenBank/DDBJ whole genome shotgun (WGS) entry which is preliminary data.</text>
</comment>
<dbReference type="Proteomes" id="UP000184029">
    <property type="component" value="Unassembled WGS sequence"/>
</dbReference>
<reference evidence="1 2" key="1">
    <citation type="submission" date="2016-11" db="EMBL/GenBank/DDBJ databases">
        <authorList>
            <person name="Varghese N."/>
            <person name="Submissions S."/>
        </authorList>
    </citation>
    <scope>NUCLEOTIDE SEQUENCE [LARGE SCALE GENOMIC DNA]</scope>
    <source>
        <strain evidence="1 2">DSM 1</strain>
    </source>
</reference>
<dbReference type="AlphaFoldDB" id="A0A0B5X3T2"/>
<dbReference type="HOGENOM" id="CLU_145308_1_0_9"/>
<protein>
    <submittedName>
        <fullName evidence="1">Uncharacterized protein</fullName>
    </submittedName>
</protein>